<reference evidence="2 3" key="1">
    <citation type="submission" date="2020-04" db="EMBL/GenBank/DDBJ databases">
        <title>Thermobifida alba genome sequencing and assembly.</title>
        <authorList>
            <person name="Luzics S."/>
            <person name="Horvath B."/>
            <person name="Nagy I."/>
            <person name="Toth A."/>
            <person name="Nagy I."/>
            <person name="Kukolya J."/>
        </authorList>
    </citation>
    <scope>NUCLEOTIDE SEQUENCE [LARGE SCALE GENOMIC DNA]</scope>
    <source>
        <strain evidence="2 3">DSM 43795</strain>
    </source>
</reference>
<dbReference type="Pfam" id="PF00881">
    <property type="entry name" value="Nitroreductase"/>
    <property type="match status" value="1"/>
</dbReference>
<dbReference type="RefSeq" id="WP_248590232.1">
    <property type="nucleotide sequence ID" value="NZ_BAABEB010000004.1"/>
</dbReference>
<evidence type="ECO:0000313" key="2">
    <source>
        <dbReference type="EMBL" id="UPT21743.1"/>
    </source>
</evidence>
<dbReference type="PANTHER" id="PTHR43543:SF1">
    <property type="entry name" value="MALONIC SEMIALDEHYDE REDUCTASE RUTE-RELATED"/>
    <property type="match status" value="1"/>
</dbReference>
<keyword evidence="3" id="KW-1185">Reference proteome</keyword>
<dbReference type="NCBIfam" id="NF003768">
    <property type="entry name" value="PRK05365.1"/>
    <property type="match status" value="1"/>
</dbReference>
<keyword evidence="2" id="KW-0560">Oxidoreductase</keyword>
<dbReference type="InterPro" id="IPR050461">
    <property type="entry name" value="Nitroreductase_HadB/RutE"/>
</dbReference>
<dbReference type="PANTHER" id="PTHR43543">
    <property type="entry name" value="MALONIC SEMIALDEHYDE REDUCTASE RUTE-RELATED"/>
    <property type="match status" value="1"/>
</dbReference>
<dbReference type="Gene3D" id="3.40.109.10">
    <property type="entry name" value="NADH Oxidase"/>
    <property type="match status" value="1"/>
</dbReference>
<dbReference type="InterPro" id="IPR029479">
    <property type="entry name" value="Nitroreductase"/>
</dbReference>
<evidence type="ECO:0000259" key="1">
    <source>
        <dbReference type="Pfam" id="PF00881"/>
    </source>
</evidence>
<dbReference type="Proteomes" id="UP000832041">
    <property type="component" value="Chromosome"/>
</dbReference>
<dbReference type="SUPFAM" id="SSF55469">
    <property type="entry name" value="FMN-dependent nitroreductase-like"/>
    <property type="match status" value="1"/>
</dbReference>
<dbReference type="InterPro" id="IPR000415">
    <property type="entry name" value="Nitroreductase-like"/>
</dbReference>
<sequence length="204" mass="22559">MSPISEPLELAKDAQDLLFREARTANTFAAEPVTEEQVRAIHDLVKYAPTAMNVQPLRVVLLRSRESRERLVRHMAEGNRAKTLSAPLTALLAYDSEFQEKADRFFPDRAQGIREMFSADAEARVNTAKLNASLQIGYFLLGVRAAGLAAGPMTGFDAAAVDAEFFPEGRHHVLVAMNIGKPGADHPQFPRLPRLDYTDVVTEL</sequence>
<accession>A0ABY4L5J8</accession>
<dbReference type="EMBL" id="CP051627">
    <property type="protein sequence ID" value="UPT21743.1"/>
    <property type="molecule type" value="Genomic_DNA"/>
</dbReference>
<gene>
    <name evidence="2" type="ORF">FOF52_12930</name>
</gene>
<organism evidence="2 3">
    <name type="scientific">Thermobifida alba</name>
    <name type="common">Thermomonospora alba</name>
    <dbReference type="NCBI Taxonomy" id="53522"/>
    <lineage>
        <taxon>Bacteria</taxon>
        <taxon>Bacillati</taxon>
        <taxon>Actinomycetota</taxon>
        <taxon>Actinomycetes</taxon>
        <taxon>Streptosporangiales</taxon>
        <taxon>Nocardiopsidaceae</taxon>
        <taxon>Thermobifida</taxon>
    </lineage>
</organism>
<protein>
    <submittedName>
        <fullName evidence="2">Malonic semialdehyde reductase</fullName>
        <ecNumber evidence="2">1.1.1.298</ecNumber>
    </submittedName>
</protein>
<evidence type="ECO:0000313" key="3">
    <source>
        <dbReference type="Proteomes" id="UP000832041"/>
    </source>
</evidence>
<feature type="domain" description="Nitroreductase" evidence="1">
    <location>
        <begin position="22"/>
        <end position="181"/>
    </location>
</feature>
<dbReference type="GO" id="GO:0035527">
    <property type="term" value="F:3-hydroxypropionate dehydrogenase (NADP+) activity"/>
    <property type="evidence" value="ECO:0007669"/>
    <property type="project" value="UniProtKB-EC"/>
</dbReference>
<dbReference type="EC" id="1.1.1.298" evidence="2"/>
<name>A0ABY4L5J8_THEAE</name>
<proteinExistence type="predicted"/>